<gene>
    <name evidence="8" type="primary">yjeM</name>
    <name evidence="8" type="ORF">ESZ50_02090</name>
</gene>
<feature type="transmembrane region" description="Helical" evidence="7">
    <location>
        <begin position="244"/>
        <end position="265"/>
    </location>
</feature>
<evidence type="ECO:0000256" key="5">
    <source>
        <dbReference type="ARBA" id="ARBA00022989"/>
    </source>
</evidence>
<comment type="caution">
    <text evidence="8">The sequence shown here is derived from an EMBL/GenBank/DDBJ whole genome shotgun (WGS) entry which is preliminary data.</text>
</comment>
<feature type="transmembrane region" description="Helical" evidence="7">
    <location>
        <begin position="466"/>
        <end position="486"/>
    </location>
</feature>
<dbReference type="GO" id="GO:0005886">
    <property type="term" value="C:plasma membrane"/>
    <property type="evidence" value="ECO:0007669"/>
    <property type="project" value="UniProtKB-SubCell"/>
</dbReference>
<name>A0A6C2C9A2_9LACO</name>
<evidence type="ECO:0000256" key="4">
    <source>
        <dbReference type="ARBA" id="ARBA00022692"/>
    </source>
</evidence>
<dbReference type="Gene3D" id="1.20.1740.10">
    <property type="entry name" value="Amino acid/polyamine transporter I"/>
    <property type="match status" value="1"/>
</dbReference>
<feature type="transmembrane region" description="Helical" evidence="7">
    <location>
        <begin position="37"/>
        <end position="56"/>
    </location>
</feature>
<feature type="transmembrane region" description="Helical" evidence="7">
    <location>
        <begin position="358"/>
        <end position="382"/>
    </location>
</feature>
<accession>A0A6C2C9A2</accession>
<keyword evidence="2" id="KW-0813">Transport</keyword>
<protein>
    <submittedName>
        <fullName evidence="8">Glutamate/gamma-aminobutyrate family transporter YjeM</fullName>
    </submittedName>
</protein>
<keyword evidence="5 7" id="KW-1133">Transmembrane helix</keyword>
<dbReference type="AlphaFoldDB" id="A0A6C2C9A2"/>
<proteinExistence type="predicted"/>
<keyword evidence="3" id="KW-1003">Cell membrane</keyword>
<dbReference type="GO" id="GO:0022857">
    <property type="term" value="F:transmembrane transporter activity"/>
    <property type="evidence" value="ECO:0007669"/>
    <property type="project" value="InterPro"/>
</dbReference>
<dbReference type="InterPro" id="IPR002293">
    <property type="entry name" value="AA/rel_permease1"/>
</dbReference>
<feature type="transmembrane region" description="Helical" evidence="7">
    <location>
        <begin position="203"/>
        <end position="224"/>
    </location>
</feature>
<feature type="transmembrane region" description="Helical" evidence="7">
    <location>
        <begin position="159"/>
        <end position="183"/>
    </location>
</feature>
<reference evidence="8 9" key="1">
    <citation type="submission" date="2019-01" db="EMBL/GenBank/DDBJ databases">
        <title>Weissella sp. nov., a novel lactic acid bacterium isolated from animal feces.</title>
        <authorList>
            <person name="Wang L.-T."/>
        </authorList>
    </citation>
    <scope>NUCLEOTIDE SEQUENCE [LARGE SCALE GENOMIC DNA]</scope>
    <source>
        <strain evidence="8 9">8H-2</strain>
    </source>
</reference>
<dbReference type="OrthoDB" id="92719at2"/>
<dbReference type="PANTHER" id="PTHR42770">
    <property type="entry name" value="AMINO ACID TRANSPORTER-RELATED"/>
    <property type="match status" value="1"/>
</dbReference>
<dbReference type="PANTHER" id="PTHR42770:SF15">
    <property type="entry name" value="GLUTAMATE_GAMMA-AMINOBUTYRATE ANTIPORTER-RELATED"/>
    <property type="match status" value="1"/>
</dbReference>
<organism evidence="8 9">
    <name type="scientific">Weissella muntiaci</name>
    <dbReference type="NCBI Taxonomy" id="2508881"/>
    <lineage>
        <taxon>Bacteria</taxon>
        <taxon>Bacillati</taxon>
        <taxon>Bacillota</taxon>
        <taxon>Bacilli</taxon>
        <taxon>Lactobacillales</taxon>
        <taxon>Lactobacillaceae</taxon>
        <taxon>Weissella</taxon>
    </lineage>
</organism>
<keyword evidence="9" id="KW-1185">Reference proteome</keyword>
<evidence type="ECO:0000313" key="9">
    <source>
        <dbReference type="Proteomes" id="UP000371977"/>
    </source>
</evidence>
<feature type="transmembrane region" description="Helical" evidence="7">
    <location>
        <begin position="128"/>
        <end position="147"/>
    </location>
</feature>
<feature type="transmembrane region" description="Helical" evidence="7">
    <location>
        <begin position="316"/>
        <end position="337"/>
    </location>
</feature>
<dbReference type="InterPro" id="IPR050367">
    <property type="entry name" value="APC_superfamily"/>
</dbReference>
<dbReference type="Proteomes" id="UP000371977">
    <property type="component" value="Unassembled WGS sequence"/>
</dbReference>
<evidence type="ECO:0000256" key="7">
    <source>
        <dbReference type="SAM" id="Phobius"/>
    </source>
</evidence>
<sequence length="495" mass="54398">MDKKRIGQGALIMMIFTSVFGFANGPVAFAQMGYASIIWYLVGGFLFFLPTSMMYAEFGASLKESEGGIYSWMEAGIGARWAFVATFIVIASWIIWMINVSQKVWITISTLLFGSDTTSTWSFLGMNGLQTVGVLAVLFVVVVAFLVNRGVQSVAKISAAGGLFVMALNIILLLASIIVLIGHHGAFQEPLKLHSFIQSSNPSFHTLSQAIQFALYGIFAYAGLEQMGGIMKDVDRAERTYPRAVLISTVLIGVGYSLSILLWGASSNWSTLFNDKTVNLGNITYVMMNNLGYQLGNALGMGHGGEVLLGQIFTRFAGLSMFMAYMGAFFVLSYAPLKSFIMGSPKEVWPERMRRLNTHGVPSFTIWGQAIIVSVLVLGIAFGGNGATQLYQVLTNMSNVSSTLPYVFLIFSFPMFKRLNNVERPFVFYKSKTSVWIVTFLVEALVIVSIALTIMAPFQIKDYFDGIWTIAGPIVFGSIAMIMFEIGQRRAGRKL</sequence>
<keyword evidence="4 7" id="KW-0812">Transmembrane</keyword>
<dbReference type="PIRSF" id="PIRSF006060">
    <property type="entry name" value="AA_transporter"/>
    <property type="match status" value="1"/>
</dbReference>
<comment type="subcellular location">
    <subcellularLocation>
        <location evidence="1">Cell membrane</location>
        <topology evidence="1">Multi-pass membrane protein</topology>
    </subcellularLocation>
</comment>
<dbReference type="EMBL" id="SDGZ01000007">
    <property type="protein sequence ID" value="TYC50621.1"/>
    <property type="molecule type" value="Genomic_DNA"/>
</dbReference>
<evidence type="ECO:0000256" key="6">
    <source>
        <dbReference type="ARBA" id="ARBA00023136"/>
    </source>
</evidence>
<feature type="transmembrane region" description="Helical" evidence="7">
    <location>
        <begin position="12"/>
        <end position="31"/>
    </location>
</feature>
<dbReference type="Pfam" id="PF13520">
    <property type="entry name" value="AA_permease_2"/>
    <property type="match status" value="1"/>
</dbReference>
<keyword evidence="6 7" id="KW-0472">Membrane</keyword>
<dbReference type="RefSeq" id="WP_148621947.1">
    <property type="nucleotide sequence ID" value="NZ_SDGZ01000007.1"/>
</dbReference>
<feature type="transmembrane region" description="Helical" evidence="7">
    <location>
        <begin position="394"/>
        <end position="414"/>
    </location>
</feature>
<feature type="transmembrane region" description="Helical" evidence="7">
    <location>
        <begin position="77"/>
        <end position="98"/>
    </location>
</feature>
<evidence type="ECO:0000256" key="3">
    <source>
        <dbReference type="ARBA" id="ARBA00022475"/>
    </source>
</evidence>
<feature type="transmembrane region" description="Helical" evidence="7">
    <location>
        <begin position="435"/>
        <end position="460"/>
    </location>
</feature>
<evidence type="ECO:0000256" key="1">
    <source>
        <dbReference type="ARBA" id="ARBA00004651"/>
    </source>
</evidence>
<evidence type="ECO:0000256" key="2">
    <source>
        <dbReference type="ARBA" id="ARBA00022448"/>
    </source>
</evidence>
<dbReference type="NCBIfam" id="NF011775">
    <property type="entry name" value="PRK15238.1"/>
    <property type="match status" value="1"/>
</dbReference>
<evidence type="ECO:0000313" key="8">
    <source>
        <dbReference type="EMBL" id="TYC50621.1"/>
    </source>
</evidence>